<evidence type="ECO:0000256" key="5">
    <source>
        <dbReference type="SAM" id="MobiDB-lite"/>
    </source>
</evidence>
<feature type="region of interest" description="Disordered" evidence="5">
    <location>
        <begin position="38"/>
        <end position="63"/>
    </location>
</feature>
<feature type="transmembrane region" description="Helical" evidence="6">
    <location>
        <begin position="527"/>
        <end position="550"/>
    </location>
</feature>
<comment type="caution">
    <text evidence="7">The sequence shown here is derived from an EMBL/GenBank/DDBJ whole genome shotgun (WGS) entry which is preliminary data.</text>
</comment>
<evidence type="ECO:0000313" key="8">
    <source>
        <dbReference type="Proteomes" id="UP001224775"/>
    </source>
</evidence>
<keyword evidence="3 6" id="KW-1133">Transmembrane helix</keyword>
<feature type="transmembrane region" description="Helical" evidence="6">
    <location>
        <begin position="274"/>
        <end position="298"/>
    </location>
</feature>
<evidence type="ECO:0000313" key="7">
    <source>
        <dbReference type="EMBL" id="KAK1740679.1"/>
    </source>
</evidence>
<feature type="compositionally biased region" description="Acidic residues" evidence="5">
    <location>
        <begin position="54"/>
        <end position="63"/>
    </location>
</feature>
<feature type="compositionally biased region" description="Low complexity" evidence="5">
    <location>
        <begin position="196"/>
        <end position="210"/>
    </location>
</feature>
<evidence type="ECO:0000256" key="1">
    <source>
        <dbReference type="ARBA" id="ARBA00004141"/>
    </source>
</evidence>
<proteinExistence type="predicted"/>
<keyword evidence="8" id="KW-1185">Reference proteome</keyword>
<dbReference type="SMART" id="SM01417">
    <property type="entry name" value="Solute_trans_a"/>
    <property type="match status" value="1"/>
</dbReference>
<dbReference type="EMBL" id="JATAAI010000015">
    <property type="protein sequence ID" value="KAK1740679.1"/>
    <property type="molecule type" value="Genomic_DNA"/>
</dbReference>
<dbReference type="PANTHER" id="PTHR23423">
    <property type="entry name" value="ORGANIC SOLUTE TRANSPORTER-RELATED"/>
    <property type="match status" value="1"/>
</dbReference>
<feature type="region of interest" description="Disordered" evidence="5">
    <location>
        <begin position="113"/>
        <end position="150"/>
    </location>
</feature>
<name>A0AAD8Y6K6_9STRA</name>
<feature type="transmembrane region" description="Helical" evidence="6">
    <location>
        <begin position="241"/>
        <end position="262"/>
    </location>
</feature>
<feature type="region of interest" description="Disordered" evidence="5">
    <location>
        <begin position="733"/>
        <end position="759"/>
    </location>
</feature>
<dbReference type="Pfam" id="PF03619">
    <property type="entry name" value="Solute_trans_a"/>
    <property type="match status" value="2"/>
</dbReference>
<evidence type="ECO:0000256" key="4">
    <source>
        <dbReference type="ARBA" id="ARBA00023136"/>
    </source>
</evidence>
<feature type="transmembrane region" description="Helical" evidence="6">
    <location>
        <begin position="483"/>
        <end position="506"/>
    </location>
</feature>
<dbReference type="Proteomes" id="UP001224775">
    <property type="component" value="Unassembled WGS sequence"/>
</dbReference>
<dbReference type="AlphaFoldDB" id="A0AAD8Y6K6"/>
<feature type="transmembrane region" description="Helical" evidence="6">
    <location>
        <begin position="310"/>
        <end position="332"/>
    </location>
</feature>
<evidence type="ECO:0000256" key="6">
    <source>
        <dbReference type="SAM" id="Phobius"/>
    </source>
</evidence>
<dbReference type="InterPro" id="IPR005178">
    <property type="entry name" value="Ostalpha/TMEM184C"/>
</dbReference>
<feature type="compositionally biased region" description="Polar residues" evidence="5">
    <location>
        <begin position="180"/>
        <end position="195"/>
    </location>
</feature>
<feature type="compositionally biased region" description="Polar residues" evidence="5">
    <location>
        <begin position="38"/>
        <end position="53"/>
    </location>
</feature>
<reference evidence="7" key="1">
    <citation type="submission" date="2023-06" db="EMBL/GenBank/DDBJ databases">
        <title>Survivors Of The Sea: Transcriptome response of Skeletonema marinoi to long-term dormancy.</title>
        <authorList>
            <person name="Pinder M.I.M."/>
            <person name="Kourtchenko O."/>
            <person name="Robertson E.K."/>
            <person name="Larsson T."/>
            <person name="Maumus F."/>
            <person name="Osuna-Cruz C.M."/>
            <person name="Vancaester E."/>
            <person name="Stenow R."/>
            <person name="Vandepoele K."/>
            <person name="Ploug H."/>
            <person name="Bruchert V."/>
            <person name="Godhe A."/>
            <person name="Topel M."/>
        </authorList>
    </citation>
    <scope>NUCLEOTIDE SEQUENCE</scope>
    <source>
        <strain evidence="7">R05AC</strain>
    </source>
</reference>
<gene>
    <name evidence="7" type="ORF">QTG54_008774</name>
</gene>
<protein>
    <submittedName>
        <fullName evidence="7">OSTA/TMEM184 family transmembrane protein</fullName>
    </submittedName>
</protein>
<feature type="compositionally biased region" description="Basic residues" evidence="5">
    <location>
        <begin position="734"/>
        <end position="744"/>
    </location>
</feature>
<evidence type="ECO:0000256" key="3">
    <source>
        <dbReference type="ARBA" id="ARBA00022989"/>
    </source>
</evidence>
<accession>A0AAD8Y6K6</accession>
<evidence type="ECO:0000256" key="2">
    <source>
        <dbReference type="ARBA" id="ARBA00022692"/>
    </source>
</evidence>
<sequence>MTSITIVDIQDTNPQTENFDTVRSIDVDQEGFIEANLTENLEDATNNENSSDQATDENDMDDVEMSPFVKNSADDSADHGIPSGALIEALHPEQHTQLQDLNEEEKIIAALAPPTASANPFSPPPAVARLSRRTASHGSSGPVYNDDHYDDNTTNAIDNIGATKRTCLRRKASKEGGRNNAGSTAAYNEVPTSDASVSSSSSHGSRVSGGPAAAMGCGKMRRLCRESSTHLLRKTVSVMNFFARALLYGSVVAMIIGVVWYSRELKLNGTDPHLIAWFSAGAFVLLGFPISMCGIFMHLTNYYQPNVQCYVVRILWMVPIYSIQSWLCLRYINVAIYIETLRDFYESYVLYSFFQFLVEVLQGEEQLTLMLKDKSPTRGVHMWGLQWCVKPWLMGQPVSRRVSFTPDRIKHAGGGAIGASASSSGETNSRPIKRVEWTSPFFIKCKFGVLQYVLLKFVSAIFVMVLEMYGLYKEGDFTPKGGYLYICILTNLSQCWALYCLIFFYYALKNELGPIRPVGKFLSVKALVFFTWWQSLGISILAMMGLIPHYTAFNTEREWTSEAVAKGMQDWLICIEMFVAAIVHTFVFPHTDYLEPLNLVNQGGGHHLAGTARRVGRRGRFNRRSDDKSACSKNSGGAEPFETLDVESGMVRVSSQDKVKFSTVYESDTESAMSGDVPRHQRQGFVRALIDSTLPRDVLDESGRIFKGEFNVEKKSLLHHAVTSDEYDLFAKSTNRRGAKSRKARSNDTSEEVPNSISL</sequence>
<organism evidence="7 8">
    <name type="scientific">Skeletonema marinoi</name>
    <dbReference type="NCBI Taxonomy" id="267567"/>
    <lineage>
        <taxon>Eukaryota</taxon>
        <taxon>Sar</taxon>
        <taxon>Stramenopiles</taxon>
        <taxon>Ochrophyta</taxon>
        <taxon>Bacillariophyta</taxon>
        <taxon>Coscinodiscophyceae</taxon>
        <taxon>Thalassiosirophycidae</taxon>
        <taxon>Thalassiosirales</taxon>
        <taxon>Skeletonemataceae</taxon>
        <taxon>Skeletonema</taxon>
        <taxon>Skeletonema marinoi-dohrnii complex</taxon>
    </lineage>
</organism>
<keyword evidence="2 6" id="KW-0812">Transmembrane</keyword>
<keyword evidence="4 6" id="KW-0472">Membrane</keyword>
<feature type="region of interest" description="Disordered" evidence="5">
    <location>
        <begin position="170"/>
        <end position="215"/>
    </location>
</feature>
<dbReference type="GO" id="GO:0016020">
    <property type="term" value="C:membrane"/>
    <property type="evidence" value="ECO:0007669"/>
    <property type="project" value="UniProtKB-SubCell"/>
</dbReference>
<comment type="subcellular location">
    <subcellularLocation>
        <location evidence="1">Membrane</location>
        <topology evidence="1">Multi-pass membrane protein</topology>
    </subcellularLocation>
</comment>
<feature type="transmembrane region" description="Helical" evidence="6">
    <location>
        <begin position="449"/>
        <end position="471"/>
    </location>
</feature>